<evidence type="ECO:0000256" key="14">
    <source>
        <dbReference type="SAM" id="Phobius"/>
    </source>
</evidence>
<keyword evidence="8 13" id="KW-0547">Nucleotide-binding</keyword>
<dbReference type="InterPro" id="IPR003758">
    <property type="entry name" value="LpxK"/>
</dbReference>
<dbReference type="EMBL" id="VDGV01000001">
    <property type="protein sequence ID" value="TNG93775.1"/>
    <property type="molecule type" value="Genomic_DNA"/>
</dbReference>
<evidence type="ECO:0000313" key="16">
    <source>
        <dbReference type="EMBL" id="TNG93775.1"/>
    </source>
</evidence>
<evidence type="ECO:0000256" key="1">
    <source>
        <dbReference type="ARBA" id="ARBA00002274"/>
    </source>
</evidence>
<dbReference type="GO" id="GO:0005524">
    <property type="term" value="F:ATP binding"/>
    <property type="evidence" value="ECO:0007669"/>
    <property type="project" value="UniProtKB-UniRule"/>
</dbReference>
<reference evidence="16 18" key="2">
    <citation type="submission" date="2019-05" db="EMBL/GenBank/DDBJ databases">
        <title>Pasteurellaceae isolates from reptiles.</title>
        <authorList>
            <person name="Bojesen A.M."/>
            <person name="Lund E."/>
        </authorList>
    </citation>
    <scope>NUCLEOTIDE SEQUENCE [LARGE SCALE GENOMIC DNA]</scope>
    <source>
        <strain evidence="16 18">ELNT2x</strain>
    </source>
</reference>
<protein>
    <recommendedName>
        <fullName evidence="4 13">Tetraacyldisaccharide 4'-kinase</fullName>
        <ecNumber evidence="3 13">2.7.1.130</ecNumber>
    </recommendedName>
    <alternativeName>
        <fullName evidence="12 13">Lipid A 4'-kinase</fullName>
    </alternativeName>
</protein>
<keyword evidence="14" id="KW-0812">Transmembrane</keyword>
<evidence type="ECO:0000313" key="15">
    <source>
        <dbReference type="EMBL" id="TCV82964.1"/>
    </source>
</evidence>
<dbReference type="SUPFAM" id="SSF52540">
    <property type="entry name" value="P-loop containing nucleoside triphosphate hydrolases"/>
    <property type="match status" value="1"/>
</dbReference>
<accession>A0A4R3XYQ6</accession>
<dbReference type="InterPro" id="IPR027417">
    <property type="entry name" value="P-loop_NTPase"/>
</dbReference>
<keyword evidence="6 13" id="KW-0441">Lipid A biosynthesis</keyword>
<name>A0A4R3XYQ6_9PAST</name>
<dbReference type="RefSeq" id="WP_132968183.1">
    <property type="nucleotide sequence ID" value="NZ_LEKL01000048.1"/>
</dbReference>
<dbReference type="PANTHER" id="PTHR42724:SF1">
    <property type="entry name" value="TETRAACYLDISACCHARIDE 4'-KINASE, MITOCHONDRIAL-RELATED"/>
    <property type="match status" value="1"/>
</dbReference>
<reference evidence="15 17" key="1">
    <citation type="submission" date="2019-03" db="EMBL/GenBank/DDBJ databases">
        <title>Genomic Encyclopedia of Type Strains, Phase IV (KMG-IV): sequencing the most valuable type-strain genomes for metagenomic binning, comparative biology and taxonomic classification.</title>
        <authorList>
            <person name="Goeker M."/>
        </authorList>
    </citation>
    <scope>NUCLEOTIDE SEQUENCE [LARGE SCALE GENOMIC DNA]</scope>
    <source>
        <strain evidence="15 17">DSM 28140</strain>
    </source>
</reference>
<keyword evidence="9 13" id="KW-0418">Kinase</keyword>
<evidence type="ECO:0000256" key="12">
    <source>
        <dbReference type="ARBA" id="ARBA00029757"/>
    </source>
</evidence>
<dbReference type="Proteomes" id="UP000294619">
    <property type="component" value="Unassembled WGS sequence"/>
</dbReference>
<keyword evidence="18" id="KW-1185">Reference proteome</keyword>
<evidence type="ECO:0000256" key="7">
    <source>
        <dbReference type="ARBA" id="ARBA00022679"/>
    </source>
</evidence>
<evidence type="ECO:0000313" key="17">
    <source>
        <dbReference type="Proteomes" id="UP000294619"/>
    </source>
</evidence>
<comment type="function">
    <text evidence="1 13">Transfers the gamma-phosphate of ATP to the 4'-position of a tetraacyldisaccharide 1-phosphate intermediate (termed DS-1-P) to form tetraacyldisaccharide 1,4'-bis-phosphate (lipid IVA).</text>
</comment>
<gene>
    <name evidence="13 16" type="primary">lpxK</name>
    <name evidence="15" type="ORF">EDC16_11716</name>
    <name evidence="16" type="ORF">FHQ21_00080</name>
</gene>
<dbReference type="EC" id="2.7.1.130" evidence="3 13"/>
<dbReference type="HAMAP" id="MF_00409">
    <property type="entry name" value="LpxK"/>
    <property type="match status" value="1"/>
</dbReference>
<comment type="catalytic activity">
    <reaction evidence="13">
        <text>a lipid A disaccharide + ATP = a lipid IVA + ADP + H(+)</text>
        <dbReference type="Rhea" id="RHEA:67840"/>
        <dbReference type="ChEBI" id="CHEBI:15378"/>
        <dbReference type="ChEBI" id="CHEBI:30616"/>
        <dbReference type="ChEBI" id="CHEBI:176343"/>
        <dbReference type="ChEBI" id="CHEBI:176425"/>
        <dbReference type="ChEBI" id="CHEBI:456216"/>
        <dbReference type="EC" id="2.7.1.130"/>
    </reaction>
</comment>
<sequence length="332" mass="37275">MNFWYQKTISAWLLAGLLSPLALLFWGITALRRVAYRFGIFKSWRAPLPVVIVGNLSVGGNGKTPFVIWLARRLQQQGLRVGVISRGYSGEMKQYPQLVCANADTMEVGDESVLIARRSGAKIAICANRRQSIELLCKAYHIDVILSDDGLQHYALQRDIEIVIVDAERRFGNGFLLPAGPLRELTGRLKSVDAVVCNGEHPQPGEIQMRLQGEVAVNLLTQEERLLSDFADQPIVAMAAIGNPNRFFTTLQRHGLNIVKQKAFIDHAKFSQEKLVSLASPQQILLMTEKDAVKCSKFARENWWYVPVEAVLEPSIEDVVNKIMQKVKKDEH</sequence>
<dbReference type="EMBL" id="SMCP01000017">
    <property type="protein sequence ID" value="TCV82964.1"/>
    <property type="molecule type" value="Genomic_DNA"/>
</dbReference>
<evidence type="ECO:0000256" key="5">
    <source>
        <dbReference type="ARBA" id="ARBA00022516"/>
    </source>
</evidence>
<feature type="transmembrane region" description="Helical" evidence="14">
    <location>
        <begin position="12"/>
        <end position="35"/>
    </location>
</feature>
<evidence type="ECO:0000256" key="10">
    <source>
        <dbReference type="ARBA" id="ARBA00022840"/>
    </source>
</evidence>
<evidence type="ECO:0000256" key="6">
    <source>
        <dbReference type="ARBA" id="ARBA00022556"/>
    </source>
</evidence>
<comment type="pathway">
    <text evidence="2 13">Glycolipid biosynthesis; lipid IV(A) biosynthesis; lipid IV(A) from (3R)-3-hydroxytetradecanoyl-[acyl-carrier-protein] and UDP-N-acetyl-alpha-D-glucosamine: step 6/6.</text>
</comment>
<evidence type="ECO:0000256" key="13">
    <source>
        <dbReference type="HAMAP-Rule" id="MF_00409"/>
    </source>
</evidence>
<dbReference type="Pfam" id="PF02606">
    <property type="entry name" value="LpxK"/>
    <property type="match status" value="1"/>
</dbReference>
<evidence type="ECO:0000256" key="4">
    <source>
        <dbReference type="ARBA" id="ARBA00016436"/>
    </source>
</evidence>
<evidence type="ECO:0000256" key="8">
    <source>
        <dbReference type="ARBA" id="ARBA00022741"/>
    </source>
</evidence>
<comment type="caution">
    <text evidence="15">The sequence shown here is derived from an EMBL/GenBank/DDBJ whole genome shotgun (WGS) entry which is preliminary data.</text>
</comment>
<dbReference type="Proteomes" id="UP000305526">
    <property type="component" value="Unassembled WGS sequence"/>
</dbReference>
<dbReference type="GO" id="GO:0009245">
    <property type="term" value="P:lipid A biosynthetic process"/>
    <property type="evidence" value="ECO:0007669"/>
    <property type="project" value="UniProtKB-UniRule"/>
</dbReference>
<dbReference type="GO" id="GO:0009244">
    <property type="term" value="P:lipopolysaccharide core region biosynthetic process"/>
    <property type="evidence" value="ECO:0007669"/>
    <property type="project" value="TreeGrafter"/>
</dbReference>
<keyword evidence="5 13" id="KW-0444">Lipid biosynthesis</keyword>
<keyword evidence="14" id="KW-1133">Transmembrane helix</keyword>
<keyword evidence="14" id="KW-0472">Membrane</keyword>
<evidence type="ECO:0000256" key="2">
    <source>
        <dbReference type="ARBA" id="ARBA00004870"/>
    </source>
</evidence>
<dbReference type="GO" id="GO:0009029">
    <property type="term" value="F:lipid-A 4'-kinase activity"/>
    <property type="evidence" value="ECO:0007669"/>
    <property type="project" value="UniProtKB-UniRule"/>
</dbReference>
<organism evidence="15 17">
    <name type="scientific">Testudinibacter aquarius</name>
    <dbReference type="NCBI Taxonomy" id="1524974"/>
    <lineage>
        <taxon>Bacteria</taxon>
        <taxon>Pseudomonadati</taxon>
        <taxon>Pseudomonadota</taxon>
        <taxon>Gammaproteobacteria</taxon>
        <taxon>Pasteurellales</taxon>
        <taxon>Pasteurellaceae</taxon>
        <taxon>Testudinibacter</taxon>
    </lineage>
</organism>
<evidence type="ECO:0000256" key="9">
    <source>
        <dbReference type="ARBA" id="ARBA00022777"/>
    </source>
</evidence>
<proteinExistence type="inferred from homology"/>
<dbReference type="GO" id="GO:0005886">
    <property type="term" value="C:plasma membrane"/>
    <property type="evidence" value="ECO:0007669"/>
    <property type="project" value="TreeGrafter"/>
</dbReference>
<feature type="binding site" evidence="13">
    <location>
        <begin position="57"/>
        <end position="64"/>
    </location>
    <ligand>
        <name>ATP</name>
        <dbReference type="ChEBI" id="CHEBI:30616"/>
    </ligand>
</feature>
<evidence type="ECO:0000313" key="18">
    <source>
        <dbReference type="Proteomes" id="UP000305526"/>
    </source>
</evidence>
<dbReference type="UniPathway" id="UPA00359">
    <property type="reaction ID" value="UER00482"/>
</dbReference>
<dbReference type="AlphaFoldDB" id="A0A4R3XYQ6"/>
<keyword evidence="10 13" id="KW-0067">ATP-binding</keyword>
<dbReference type="PANTHER" id="PTHR42724">
    <property type="entry name" value="TETRAACYLDISACCHARIDE 4'-KINASE"/>
    <property type="match status" value="1"/>
</dbReference>
<keyword evidence="7 13" id="KW-0808">Transferase</keyword>
<dbReference type="NCBIfam" id="TIGR00682">
    <property type="entry name" value="lpxK"/>
    <property type="match status" value="1"/>
</dbReference>
<evidence type="ECO:0000256" key="11">
    <source>
        <dbReference type="ARBA" id="ARBA00023098"/>
    </source>
</evidence>
<comment type="similarity">
    <text evidence="13">Belongs to the LpxK family.</text>
</comment>
<keyword evidence="11 13" id="KW-0443">Lipid metabolism</keyword>
<evidence type="ECO:0000256" key="3">
    <source>
        <dbReference type="ARBA" id="ARBA00012071"/>
    </source>
</evidence>